<keyword evidence="1" id="KW-0472">Membrane</keyword>
<evidence type="ECO:0000313" key="3">
    <source>
        <dbReference type="Proteomes" id="UP000621540"/>
    </source>
</evidence>
<dbReference type="InterPro" id="IPR030949">
    <property type="entry name" value="ECF_S_folate_fam"/>
</dbReference>
<dbReference type="Proteomes" id="UP000621540">
    <property type="component" value="Unassembled WGS sequence"/>
</dbReference>
<dbReference type="NCBIfam" id="TIGR04518">
    <property type="entry name" value="ECF_S_folT_fam"/>
    <property type="match status" value="1"/>
</dbReference>
<organism evidence="2 3">
    <name type="scientific">Roseburia yibonii</name>
    <dbReference type="NCBI Taxonomy" id="2763063"/>
    <lineage>
        <taxon>Bacteria</taxon>
        <taxon>Bacillati</taxon>
        <taxon>Bacillota</taxon>
        <taxon>Clostridia</taxon>
        <taxon>Lachnospirales</taxon>
        <taxon>Lachnospiraceae</taxon>
        <taxon>Roseburia</taxon>
    </lineage>
</organism>
<keyword evidence="3" id="KW-1185">Reference proteome</keyword>
<feature type="transmembrane region" description="Helical" evidence="1">
    <location>
        <begin position="20"/>
        <end position="46"/>
    </location>
</feature>
<dbReference type="Pfam" id="PF12822">
    <property type="entry name" value="ECF_trnsprt"/>
    <property type="match status" value="1"/>
</dbReference>
<proteinExistence type="predicted"/>
<gene>
    <name evidence="2" type="ORF">H8Z76_04935</name>
</gene>
<feature type="transmembrane region" description="Helical" evidence="1">
    <location>
        <begin position="87"/>
        <end position="107"/>
    </location>
</feature>
<dbReference type="EMBL" id="JACOQH010000003">
    <property type="protein sequence ID" value="MBC5753381.1"/>
    <property type="molecule type" value="Genomic_DNA"/>
</dbReference>
<feature type="transmembrane region" description="Helical" evidence="1">
    <location>
        <begin position="119"/>
        <end position="140"/>
    </location>
</feature>
<keyword evidence="1" id="KW-1133">Transmembrane helix</keyword>
<dbReference type="RefSeq" id="WP_022514804.1">
    <property type="nucleotide sequence ID" value="NZ_JACOQH010000003.1"/>
</dbReference>
<dbReference type="Gene3D" id="1.10.1760.20">
    <property type="match status" value="1"/>
</dbReference>
<comment type="caution">
    <text evidence="2">The sequence shown here is derived from an EMBL/GenBank/DDBJ whole genome shotgun (WGS) entry which is preliminary data.</text>
</comment>
<name>A0ABR7I8X7_9FIRM</name>
<reference evidence="2 3" key="1">
    <citation type="submission" date="2020-08" db="EMBL/GenBank/DDBJ databases">
        <title>Genome public.</title>
        <authorList>
            <person name="Liu C."/>
            <person name="Sun Q."/>
        </authorList>
    </citation>
    <scope>NUCLEOTIDE SEQUENCE [LARGE SCALE GENOMIC DNA]</scope>
    <source>
        <strain evidence="2 3">BX0805</strain>
    </source>
</reference>
<evidence type="ECO:0000256" key="1">
    <source>
        <dbReference type="SAM" id="Phobius"/>
    </source>
</evidence>
<protein>
    <submittedName>
        <fullName evidence="2">Folate family ECF transporter S component</fullName>
    </submittedName>
</protein>
<evidence type="ECO:0000313" key="2">
    <source>
        <dbReference type="EMBL" id="MBC5753381.1"/>
    </source>
</evidence>
<dbReference type="InterPro" id="IPR024529">
    <property type="entry name" value="ECF_trnsprt_substrate-spec"/>
</dbReference>
<sequence length="195" mass="21448">MKKIKQLFSDSLHEFTVTKNLVLCGLMAAIAIVLSMVASISIGPYVKIGFSGIPNRIVEFLFGPVVGCIFGGALDLLKFMIKPDGPFFFGFTFNVMLAGLIYGCLLYHKPLSIKRIVIAEFLVKLIVNCGLNTLWISMLYGKAFFVLLPMRLLKNVIMLPIDSAIVFFALSLTKQTVGRLGFSLISAKKLSAKES</sequence>
<feature type="transmembrane region" description="Helical" evidence="1">
    <location>
        <begin position="152"/>
        <end position="172"/>
    </location>
</feature>
<accession>A0ABR7I8X7</accession>
<keyword evidence="1" id="KW-0812">Transmembrane</keyword>